<dbReference type="InterPro" id="IPR000760">
    <property type="entry name" value="Inositol_monophosphatase-like"/>
</dbReference>
<dbReference type="PROSITE" id="PS00630">
    <property type="entry name" value="IMP_2"/>
    <property type="match status" value="1"/>
</dbReference>
<feature type="binding site" evidence="8">
    <location>
        <position position="137"/>
    </location>
    <ligand>
        <name>Mg(2+)</name>
        <dbReference type="ChEBI" id="CHEBI:18420"/>
        <label>1</label>
        <note>catalytic</note>
    </ligand>
</feature>
<feature type="binding site" evidence="8">
    <location>
        <position position="135"/>
    </location>
    <ligand>
        <name>Mg(2+)</name>
        <dbReference type="ChEBI" id="CHEBI:18420"/>
        <label>1</label>
        <note>catalytic</note>
    </ligand>
</feature>
<organism evidence="10 11">
    <name type="scientific">Leptomonas seymouri</name>
    <dbReference type="NCBI Taxonomy" id="5684"/>
    <lineage>
        <taxon>Eukaryota</taxon>
        <taxon>Discoba</taxon>
        <taxon>Euglenozoa</taxon>
        <taxon>Kinetoplastea</taxon>
        <taxon>Metakinetoplastina</taxon>
        <taxon>Trypanosomatida</taxon>
        <taxon>Trypanosomatidae</taxon>
        <taxon>Leishmaniinae</taxon>
        <taxon>Leptomonas</taxon>
    </lineage>
</organism>
<dbReference type="VEuPathDB" id="TriTrypDB:Lsey_0087_0210"/>
<dbReference type="PANTHER" id="PTHR20854">
    <property type="entry name" value="INOSITOL MONOPHOSPHATASE"/>
    <property type="match status" value="1"/>
</dbReference>
<dbReference type="EMBL" id="LJSK01000087">
    <property type="protein sequence ID" value="KPI87474.1"/>
    <property type="molecule type" value="Genomic_DNA"/>
</dbReference>
<comment type="caution">
    <text evidence="10">The sequence shown here is derived from an EMBL/GenBank/DDBJ whole genome shotgun (WGS) entry which is preliminary data.</text>
</comment>
<evidence type="ECO:0000256" key="7">
    <source>
        <dbReference type="ARBA" id="ARBA00022842"/>
    </source>
</evidence>
<protein>
    <recommendedName>
        <fullName evidence="4">inositol-phosphate phosphatase</fullName>
        <ecNumber evidence="4">3.1.3.25</ecNumber>
    </recommendedName>
</protein>
<dbReference type="EC" id="3.1.3.25" evidence="4"/>
<comment type="cofactor">
    <cofactor evidence="2 8">
        <name>Mg(2+)</name>
        <dbReference type="ChEBI" id="CHEBI:18420"/>
    </cofactor>
</comment>
<evidence type="ECO:0000256" key="6">
    <source>
        <dbReference type="ARBA" id="ARBA00022801"/>
    </source>
</evidence>
<keyword evidence="5 8" id="KW-0479">Metal-binding</keyword>
<name>A0A0N1HZI7_LEPSE</name>
<comment type="catalytic activity">
    <reaction evidence="1">
        <text>a myo-inositol phosphate + H2O = myo-inositol + phosphate</text>
        <dbReference type="Rhea" id="RHEA:24056"/>
        <dbReference type="ChEBI" id="CHEBI:15377"/>
        <dbReference type="ChEBI" id="CHEBI:17268"/>
        <dbReference type="ChEBI" id="CHEBI:43474"/>
        <dbReference type="ChEBI" id="CHEBI:84139"/>
        <dbReference type="EC" id="3.1.3.25"/>
    </reaction>
</comment>
<dbReference type="CDD" id="cd01639">
    <property type="entry name" value="IMPase"/>
    <property type="match status" value="1"/>
</dbReference>
<dbReference type="PRINTS" id="PR00377">
    <property type="entry name" value="IMPHPHTASES"/>
</dbReference>
<evidence type="ECO:0000256" key="1">
    <source>
        <dbReference type="ARBA" id="ARBA00001033"/>
    </source>
</evidence>
<dbReference type="SUPFAM" id="SSF56655">
    <property type="entry name" value="Carbohydrate phosphatase"/>
    <property type="match status" value="1"/>
</dbReference>
<keyword evidence="7 8" id="KW-0460">Magnesium</keyword>
<evidence type="ECO:0000256" key="4">
    <source>
        <dbReference type="ARBA" id="ARBA00013106"/>
    </source>
</evidence>
<evidence type="ECO:0000256" key="2">
    <source>
        <dbReference type="ARBA" id="ARBA00001946"/>
    </source>
</evidence>
<comment type="similarity">
    <text evidence="3">Belongs to the inositol monophosphatase superfamily.</text>
</comment>
<keyword evidence="11" id="KW-1185">Reference proteome</keyword>
<proteinExistence type="inferred from homology"/>
<dbReference type="AlphaFoldDB" id="A0A0N1HZI7"/>
<gene>
    <name evidence="10" type="ORF">ABL78_3463</name>
</gene>
<evidence type="ECO:0000313" key="11">
    <source>
        <dbReference type="Proteomes" id="UP000038009"/>
    </source>
</evidence>
<dbReference type="PROSITE" id="PS00629">
    <property type="entry name" value="IMP_1"/>
    <property type="match status" value="1"/>
</dbReference>
<sequence>MYEADTELDLMEALGVAIEAAEKAGSIIWQSVEKRRAAAAAAATVRGTSKNRNVHNTGTADPGVSPSSALQIETKASPTDLVTQYDKQCDEVITRVLYHYVKDVQKEKPHLRFCFLTEELNPSTPLTDDYTWVVDPIDGTMSFVHGLPDCCISIGLTHRKQPVLAVVFTPFICSGVRLTTAASAVLRSIQQQTQPQPPSLFISGGQNCATTTSPVPAIVDAREAKRPGDAAAGALPMAPPSIPPAVAAKLNKKTNADPKIETRMPVSAAAAAALPTTAHSSHSMVPECNGELFTAIRGQGAFLNGRRLHVNRKATPSTSLVVLNYPYGVALTTEEAASPDAAEIRRCRHREAIDCSAQILEELAQLPVSGMRCYGSCVTTLAQIAAGRADAYLEPASKAWDVCAGSLLVTEAGGVVRNMLGEEFDMARDTTIVAAANQEMAELFTKRCVDHKFGRFWLLEKAVK</sequence>
<dbReference type="GO" id="GO:0046854">
    <property type="term" value="P:phosphatidylinositol phosphate biosynthetic process"/>
    <property type="evidence" value="ECO:0007669"/>
    <property type="project" value="InterPro"/>
</dbReference>
<keyword evidence="6" id="KW-0378">Hydrolase</keyword>
<evidence type="ECO:0000256" key="9">
    <source>
        <dbReference type="SAM" id="MobiDB-lite"/>
    </source>
</evidence>
<dbReference type="InterPro" id="IPR020583">
    <property type="entry name" value="Inositol_monoP_metal-BS"/>
</dbReference>
<dbReference type="OMA" id="PDCCISI"/>
<reference evidence="10 11" key="1">
    <citation type="journal article" date="2015" name="PLoS Pathog.">
        <title>Leptomonas seymouri: Adaptations to the Dixenous Life Cycle Analyzed by Genome Sequencing, Transcriptome Profiling and Co-infection with Leishmania donovani.</title>
        <authorList>
            <person name="Kraeva N."/>
            <person name="Butenko A."/>
            <person name="Hlavacova J."/>
            <person name="Kostygov A."/>
            <person name="Myskova J."/>
            <person name="Grybchuk D."/>
            <person name="Lestinova T."/>
            <person name="Votypka J."/>
            <person name="Volf P."/>
            <person name="Opperdoes F."/>
            <person name="Flegontov P."/>
            <person name="Lukes J."/>
            <person name="Yurchenko V."/>
        </authorList>
    </citation>
    <scope>NUCLEOTIDE SEQUENCE [LARGE SCALE GENOMIC DNA]</scope>
    <source>
        <strain evidence="10 11">ATCC 30220</strain>
    </source>
</reference>
<dbReference type="GO" id="GO:0007165">
    <property type="term" value="P:signal transduction"/>
    <property type="evidence" value="ECO:0007669"/>
    <property type="project" value="TreeGrafter"/>
</dbReference>
<evidence type="ECO:0000313" key="10">
    <source>
        <dbReference type="EMBL" id="KPI87474.1"/>
    </source>
</evidence>
<dbReference type="Gene3D" id="3.30.540.10">
    <property type="entry name" value="Fructose-1,6-Bisphosphatase, subunit A, domain 1"/>
    <property type="match status" value="1"/>
</dbReference>
<dbReference type="OrthoDB" id="10254945at2759"/>
<feature type="region of interest" description="Disordered" evidence="9">
    <location>
        <begin position="48"/>
        <end position="67"/>
    </location>
</feature>
<evidence type="ECO:0000256" key="3">
    <source>
        <dbReference type="ARBA" id="ARBA00009759"/>
    </source>
</evidence>
<dbReference type="Proteomes" id="UP000038009">
    <property type="component" value="Unassembled WGS sequence"/>
</dbReference>
<dbReference type="GO" id="GO:0046872">
    <property type="term" value="F:metal ion binding"/>
    <property type="evidence" value="ECO:0007669"/>
    <property type="project" value="UniProtKB-KW"/>
</dbReference>
<evidence type="ECO:0000256" key="5">
    <source>
        <dbReference type="ARBA" id="ARBA00022723"/>
    </source>
</evidence>
<feature type="binding site" evidence="8">
    <location>
        <position position="118"/>
    </location>
    <ligand>
        <name>Mg(2+)</name>
        <dbReference type="ChEBI" id="CHEBI:18420"/>
        <label>1</label>
        <note>catalytic</note>
    </ligand>
</feature>
<dbReference type="GO" id="GO:0006020">
    <property type="term" value="P:inositol metabolic process"/>
    <property type="evidence" value="ECO:0007669"/>
    <property type="project" value="TreeGrafter"/>
</dbReference>
<dbReference type="Pfam" id="PF00459">
    <property type="entry name" value="Inositol_P"/>
    <property type="match status" value="2"/>
</dbReference>
<feature type="binding site" evidence="8">
    <location>
        <position position="138"/>
    </location>
    <ligand>
        <name>Mg(2+)</name>
        <dbReference type="ChEBI" id="CHEBI:18420"/>
        <label>1</label>
        <note>catalytic</note>
    </ligand>
</feature>
<dbReference type="InterPro" id="IPR020550">
    <property type="entry name" value="Inositol_monophosphatase_CS"/>
</dbReference>
<dbReference type="PANTHER" id="PTHR20854:SF4">
    <property type="entry name" value="INOSITOL-1-MONOPHOSPHATASE-RELATED"/>
    <property type="match status" value="1"/>
</dbReference>
<dbReference type="InterPro" id="IPR033942">
    <property type="entry name" value="IMPase"/>
</dbReference>
<dbReference type="Gene3D" id="3.40.190.80">
    <property type="match status" value="1"/>
</dbReference>
<evidence type="ECO:0000256" key="8">
    <source>
        <dbReference type="PIRSR" id="PIRSR600760-2"/>
    </source>
</evidence>
<dbReference type="GO" id="GO:0008934">
    <property type="term" value="F:inositol monophosphate 1-phosphatase activity"/>
    <property type="evidence" value="ECO:0007669"/>
    <property type="project" value="InterPro"/>
</dbReference>
<feature type="binding site" evidence="8">
    <location>
        <position position="401"/>
    </location>
    <ligand>
        <name>Mg(2+)</name>
        <dbReference type="ChEBI" id="CHEBI:18420"/>
        <label>1</label>
        <note>catalytic</note>
    </ligand>
</feature>
<accession>A0A0N1HZI7</accession>